<evidence type="ECO:0000313" key="3">
    <source>
        <dbReference type="Proteomes" id="UP000255283"/>
    </source>
</evidence>
<dbReference type="AlphaFoldDB" id="A0AAQ1UJ30"/>
<sequence>MKRIRNLALCAFGLLAFALGSCDDDAFERLNTDPTKATKIDPNLQFSTCEAQVWGYWIYQETALKYMAPFCQYLMGDWGITNYGGQYLKNTQYMGYIYEKMYPLTVKELVDIINKTSSTKHRNLHYMARIFKVYVFGIITDVYGDVPYSEAGKGYIEGIVQPKFDKQEDIYKDFMNELQVAADSLDTKSEEQVSGDIIYNGDVKKWKKLANSLHLRYALRMVNAAPELAKQEAIKATHNEEGIIDTSADEALVKYVSNLFDWTNEEYRRSGIAQLMRGREEYPTMYICSTFFNHLEETEDPRLFVYCRTYDESSPNAPLERHDITDEMRDPSSNAKFQPVEPGFFWYDKWPSGYWSKIAKKWVMKECRPQVNNIFLQLTSPGVIMTYAETQLLLAEAVARWGADVGSESVSALYGKGVRAAFHFLEKFGADKFNDSDIDGYLSANGVPDDLEGQLKAINTQLWILHFNNLWEGYSNWRRSGYPQLKPSPEYGAKCINSQETPLRLCYPIFESSYNKASYDEAIQRLGGSDNWNKPVWWAK</sequence>
<reference evidence="2 3" key="1">
    <citation type="submission" date="2018-06" db="EMBL/GenBank/DDBJ databases">
        <authorList>
            <consortium name="Pathogen Informatics"/>
            <person name="Doyle S."/>
        </authorList>
    </citation>
    <scope>NUCLEOTIDE SEQUENCE [LARGE SCALE GENOMIC DNA]</scope>
    <source>
        <strain evidence="2 3">NCTC13063</strain>
    </source>
</reference>
<feature type="signal peptide" evidence="1">
    <location>
        <begin position="1"/>
        <end position="26"/>
    </location>
</feature>
<dbReference type="InterPro" id="IPR011990">
    <property type="entry name" value="TPR-like_helical_dom_sf"/>
</dbReference>
<dbReference type="SUPFAM" id="SSF48452">
    <property type="entry name" value="TPR-like"/>
    <property type="match status" value="1"/>
</dbReference>
<dbReference type="InterPro" id="IPR041662">
    <property type="entry name" value="SusD-like_2"/>
</dbReference>
<dbReference type="Gene3D" id="1.25.40.390">
    <property type="match status" value="1"/>
</dbReference>
<dbReference type="PROSITE" id="PS51257">
    <property type="entry name" value="PROKAR_LIPOPROTEIN"/>
    <property type="match status" value="1"/>
</dbReference>
<feature type="chain" id="PRO_5042987986" evidence="1">
    <location>
        <begin position="27"/>
        <end position="540"/>
    </location>
</feature>
<evidence type="ECO:0000313" key="2">
    <source>
        <dbReference type="EMBL" id="SUB80316.1"/>
    </source>
</evidence>
<name>A0AAQ1UJ30_9BACT</name>
<evidence type="ECO:0000256" key="1">
    <source>
        <dbReference type="SAM" id="SignalP"/>
    </source>
</evidence>
<organism evidence="2 3">
    <name type="scientific">Segatella buccae</name>
    <dbReference type="NCBI Taxonomy" id="28126"/>
    <lineage>
        <taxon>Bacteria</taxon>
        <taxon>Pseudomonadati</taxon>
        <taxon>Bacteroidota</taxon>
        <taxon>Bacteroidia</taxon>
        <taxon>Bacteroidales</taxon>
        <taxon>Prevotellaceae</taxon>
        <taxon>Segatella</taxon>
    </lineage>
</organism>
<keyword evidence="1" id="KW-0732">Signal</keyword>
<accession>A0AAQ1UJ30</accession>
<gene>
    <name evidence="2" type="ORF">NCTC13063_01599</name>
</gene>
<comment type="caution">
    <text evidence="2">The sequence shown here is derived from an EMBL/GenBank/DDBJ whole genome shotgun (WGS) entry which is preliminary data.</text>
</comment>
<dbReference type="RefSeq" id="WP_007412433.1">
    <property type="nucleotide sequence ID" value="NZ_DBFWLE010000016.1"/>
</dbReference>
<dbReference type="EMBL" id="UGTJ01000001">
    <property type="protein sequence ID" value="SUB80316.1"/>
    <property type="molecule type" value="Genomic_DNA"/>
</dbReference>
<proteinExistence type="predicted"/>
<dbReference type="Pfam" id="PF12771">
    <property type="entry name" value="SusD-like_2"/>
    <property type="match status" value="1"/>
</dbReference>
<protein>
    <submittedName>
        <fullName evidence="2">Starch-binding associating with outer membrane</fullName>
    </submittedName>
</protein>
<dbReference type="Proteomes" id="UP000255283">
    <property type="component" value="Unassembled WGS sequence"/>
</dbReference>